<keyword evidence="2" id="KW-0808">Transferase</keyword>
<keyword evidence="2" id="KW-0548">Nucleotidyltransferase</keyword>
<dbReference type="Pfam" id="PF13966">
    <property type="entry name" value="zf-RVT"/>
    <property type="match status" value="1"/>
</dbReference>
<dbReference type="GO" id="GO:0003964">
    <property type="term" value="F:RNA-directed DNA polymerase activity"/>
    <property type="evidence" value="ECO:0007669"/>
    <property type="project" value="UniProtKB-KW"/>
</dbReference>
<protein>
    <submittedName>
        <fullName evidence="2">Reverse transcriptase domain, Reverse transcriptase zinc-binding domain protein</fullName>
    </submittedName>
</protein>
<evidence type="ECO:0000313" key="2">
    <source>
        <dbReference type="EMBL" id="PWA56105.1"/>
    </source>
</evidence>
<sequence>MVCQSAGQTRFRALKHENGIDGSATIIVKVIACFQPLQDCQHFESWFQNQQSDPNLSSALFSFQHRRNIPYLGNTLSPNTININLPMFAFSASNPEEPRDWFNGLAPMAKSIPKQQLPEPQASKPQEPCDWFNGLTPMVKTIPIQQLPEPQASKPQESCDWQPTGRSESDLVSLNHVISGTIFDPLHEDKWIWSLNDSESFSVKSLCVAIQNKLLNNNISVPNFTWNSWVPRKVNICVWRLALDRLPTRSNLIRRGIQLDSSSCLFCDAHEESRDHCFRSCPIIKLVWFKIWDWWKTPPLFNPSLDDILTGNFNFCSEKRVVKLFHAVCFALIWHIWGWRNRILHACSDSDAAAVRHEDIFPSVQRMSLLWVTNRAFKSRFSWDHWIHNPEEAGVT</sequence>
<keyword evidence="2" id="KW-0695">RNA-directed DNA polymerase</keyword>
<reference evidence="2 3" key="1">
    <citation type="journal article" date="2018" name="Mol. Plant">
        <title>The genome of Artemisia annua provides insight into the evolution of Asteraceae family and artemisinin biosynthesis.</title>
        <authorList>
            <person name="Shen Q."/>
            <person name="Zhang L."/>
            <person name="Liao Z."/>
            <person name="Wang S."/>
            <person name="Yan T."/>
            <person name="Shi P."/>
            <person name="Liu M."/>
            <person name="Fu X."/>
            <person name="Pan Q."/>
            <person name="Wang Y."/>
            <person name="Lv Z."/>
            <person name="Lu X."/>
            <person name="Zhang F."/>
            <person name="Jiang W."/>
            <person name="Ma Y."/>
            <person name="Chen M."/>
            <person name="Hao X."/>
            <person name="Li L."/>
            <person name="Tang Y."/>
            <person name="Lv G."/>
            <person name="Zhou Y."/>
            <person name="Sun X."/>
            <person name="Brodelius P.E."/>
            <person name="Rose J.K.C."/>
            <person name="Tang K."/>
        </authorList>
    </citation>
    <scope>NUCLEOTIDE SEQUENCE [LARGE SCALE GENOMIC DNA]</scope>
    <source>
        <strain evidence="3">cv. Huhao1</strain>
        <tissue evidence="2">Leaf</tissue>
    </source>
</reference>
<dbReference type="PANTHER" id="PTHR35281">
    <property type="entry name" value="BNAA02G34170D PROTEIN"/>
    <property type="match status" value="1"/>
</dbReference>
<accession>A0A2U1M4E1</accession>
<proteinExistence type="predicted"/>
<feature type="domain" description="Reverse transcriptase zinc-binding" evidence="1">
    <location>
        <begin position="201"/>
        <end position="288"/>
    </location>
</feature>
<name>A0A2U1M4E1_ARTAN</name>
<comment type="caution">
    <text evidence="2">The sequence shown here is derived from an EMBL/GenBank/DDBJ whole genome shotgun (WGS) entry which is preliminary data.</text>
</comment>
<evidence type="ECO:0000259" key="1">
    <source>
        <dbReference type="Pfam" id="PF13966"/>
    </source>
</evidence>
<keyword evidence="3" id="KW-1185">Reference proteome</keyword>
<dbReference type="InterPro" id="IPR026960">
    <property type="entry name" value="RVT-Znf"/>
</dbReference>
<dbReference type="AlphaFoldDB" id="A0A2U1M4E1"/>
<gene>
    <name evidence="2" type="ORF">CTI12_AA421330</name>
</gene>
<dbReference type="PANTHER" id="PTHR35281:SF2">
    <property type="entry name" value="BNAA02G34170D PROTEIN"/>
    <property type="match status" value="1"/>
</dbReference>
<dbReference type="EMBL" id="PKPP01006568">
    <property type="protein sequence ID" value="PWA56105.1"/>
    <property type="molecule type" value="Genomic_DNA"/>
</dbReference>
<dbReference type="STRING" id="35608.A0A2U1M4E1"/>
<organism evidence="2 3">
    <name type="scientific">Artemisia annua</name>
    <name type="common">Sweet wormwood</name>
    <dbReference type="NCBI Taxonomy" id="35608"/>
    <lineage>
        <taxon>Eukaryota</taxon>
        <taxon>Viridiplantae</taxon>
        <taxon>Streptophyta</taxon>
        <taxon>Embryophyta</taxon>
        <taxon>Tracheophyta</taxon>
        <taxon>Spermatophyta</taxon>
        <taxon>Magnoliopsida</taxon>
        <taxon>eudicotyledons</taxon>
        <taxon>Gunneridae</taxon>
        <taxon>Pentapetalae</taxon>
        <taxon>asterids</taxon>
        <taxon>campanulids</taxon>
        <taxon>Asterales</taxon>
        <taxon>Asteraceae</taxon>
        <taxon>Asteroideae</taxon>
        <taxon>Anthemideae</taxon>
        <taxon>Artemisiinae</taxon>
        <taxon>Artemisia</taxon>
    </lineage>
</organism>
<evidence type="ECO:0000313" key="3">
    <source>
        <dbReference type="Proteomes" id="UP000245207"/>
    </source>
</evidence>
<dbReference type="Proteomes" id="UP000245207">
    <property type="component" value="Unassembled WGS sequence"/>
</dbReference>
<dbReference type="OrthoDB" id="617505at2759"/>